<dbReference type="AlphaFoldDB" id="A0AAU9TBB5"/>
<keyword evidence="1" id="KW-0175">Coiled coil</keyword>
<feature type="region of interest" description="Disordered" evidence="2">
    <location>
        <begin position="199"/>
        <end position="242"/>
    </location>
</feature>
<evidence type="ECO:0000313" key="4">
    <source>
        <dbReference type="Proteomes" id="UP001153954"/>
    </source>
</evidence>
<dbReference type="Gene3D" id="3.30.70.1820">
    <property type="entry name" value="L1 transposable element, RRM domain"/>
    <property type="match status" value="1"/>
</dbReference>
<feature type="compositionally biased region" description="Polar residues" evidence="2">
    <location>
        <begin position="205"/>
        <end position="221"/>
    </location>
</feature>
<evidence type="ECO:0000313" key="3">
    <source>
        <dbReference type="EMBL" id="CAH2084269.1"/>
    </source>
</evidence>
<dbReference type="Proteomes" id="UP001153954">
    <property type="component" value="Unassembled WGS sequence"/>
</dbReference>
<dbReference type="EMBL" id="CAKOGL010000002">
    <property type="protein sequence ID" value="CAH2084269.1"/>
    <property type="molecule type" value="Genomic_DNA"/>
</dbReference>
<proteinExistence type="predicted"/>
<protein>
    <recommendedName>
        <fullName evidence="5">Endonuclease-reverse transcriptase</fullName>
    </recommendedName>
</protein>
<feature type="coiled-coil region" evidence="1">
    <location>
        <begin position="1"/>
        <end position="28"/>
    </location>
</feature>
<feature type="coiled-coil region" evidence="1">
    <location>
        <begin position="52"/>
        <end position="103"/>
    </location>
</feature>
<gene>
    <name evidence="3" type="ORF">EEDITHA_LOCUS855</name>
</gene>
<feature type="compositionally biased region" description="Polar residues" evidence="2">
    <location>
        <begin position="256"/>
        <end position="265"/>
    </location>
</feature>
<feature type="region of interest" description="Disordered" evidence="2">
    <location>
        <begin position="256"/>
        <end position="275"/>
    </location>
</feature>
<name>A0AAU9TBB5_EUPED</name>
<sequence length="275" mass="32447">MEEVLNALKAIKIELDEQRREIRETGKNVTNQVTQNINSILEEKFSAWEYKHEKLKELVENQEKRIYFLEKQERKRNLVFFGIEETETSYASLERNIIKWIEQYLSIKLTYIDIQEVKRIGMKCDRPRPLVVTFSTLGTKIKIVKQKQSLKDTHYYFKEDYPKQILEKRRELQEQAKLEKEKGNLVRIKYDKLVILKPNHKRQLHTSPTNDSQTQNNASTHANKKNRTIKTSASVRRSHSISEGVLKPSMLNFLTNKKVSNTTPEQDADGRDNNL</sequence>
<evidence type="ECO:0000256" key="2">
    <source>
        <dbReference type="SAM" id="MobiDB-lite"/>
    </source>
</evidence>
<accession>A0AAU9TBB5</accession>
<keyword evidence="4" id="KW-1185">Reference proteome</keyword>
<organism evidence="3 4">
    <name type="scientific">Euphydryas editha</name>
    <name type="common">Edith's checkerspot</name>
    <dbReference type="NCBI Taxonomy" id="104508"/>
    <lineage>
        <taxon>Eukaryota</taxon>
        <taxon>Metazoa</taxon>
        <taxon>Ecdysozoa</taxon>
        <taxon>Arthropoda</taxon>
        <taxon>Hexapoda</taxon>
        <taxon>Insecta</taxon>
        <taxon>Pterygota</taxon>
        <taxon>Neoptera</taxon>
        <taxon>Endopterygota</taxon>
        <taxon>Lepidoptera</taxon>
        <taxon>Glossata</taxon>
        <taxon>Ditrysia</taxon>
        <taxon>Papilionoidea</taxon>
        <taxon>Nymphalidae</taxon>
        <taxon>Nymphalinae</taxon>
        <taxon>Euphydryas</taxon>
    </lineage>
</organism>
<evidence type="ECO:0000256" key="1">
    <source>
        <dbReference type="SAM" id="Coils"/>
    </source>
</evidence>
<reference evidence="3" key="1">
    <citation type="submission" date="2022-03" db="EMBL/GenBank/DDBJ databases">
        <authorList>
            <person name="Tunstrom K."/>
        </authorList>
    </citation>
    <scope>NUCLEOTIDE SEQUENCE</scope>
</reference>
<comment type="caution">
    <text evidence="3">The sequence shown here is derived from an EMBL/GenBank/DDBJ whole genome shotgun (WGS) entry which is preliminary data.</text>
</comment>
<evidence type="ECO:0008006" key="5">
    <source>
        <dbReference type="Google" id="ProtNLM"/>
    </source>
</evidence>